<organism evidence="3 4">
    <name type="scientific">Novosphingobium barchaimii LL02</name>
    <dbReference type="NCBI Taxonomy" id="1114963"/>
    <lineage>
        <taxon>Bacteria</taxon>
        <taxon>Pseudomonadati</taxon>
        <taxon>Pseudomonadota</taxon>
        <taxon>Alphaproteobacteria</taxon>
        <taxon>Sphingomonadales</taxon>
        <taxon>Sphingomonadaceae</taxon>
        <taxon>Novosphingobium</taxon>
    </lineage>
</organism>
<feature type="domain" description="DUF2134" evidence="2">
    <location>
        <begin position="62"/>
        <end position="161"/>
    </location>
</feature>
<keyword evidence="1" id="KW-1133">Transmembrane helix</keyword>
<gene>
    <name evidence="3" type="ORF">V474_05045</name>
</gene>
<keyword evidence="4" id="KW-1185">Reference proteome</keyword>
<accession>A0A0J7XJ08</accession>
<comment type="caution">
    <text evidence="3">The sequence shown here is derived from an EMBL/GenBank/DDBJ whole genome shotgun (WGS) entry which is preliminary data.</text>
</comment>
<sequence>MIEGRTRKRWLRRLRELARDDSGVVGPMIAVLGVSLLAAAGLALDVALYYSGNRDLRSATEAAALAAAMDPAHAQSRAVDYLTRNGYDASVLKTVEVGYYCANIDRASGSRFVAAGSPDVASCPGSSVNNAVRLTTGKDSRQFLSGTLGSASPIPQLGATASAARVDEAGIAVTSGLLTVTNTLVNSVNELLGALLGIKLLLSTADIEALMGGNVDAGRFFDALAKRAGQSGTYQQLIEGTYGIQDIAYAAADATYAGNTVTAAATATALRSFGTAAGNGYRVPLAGLFGLGVWKNMPVGGTEVRPGLRAGLNAYQLISYAVQGGPGAIDASDLVSLVVPNSVVAIRAVGTGLADRPRFAFGPAGETTVGTSMLRLQVDVQVVNLNLLNVVGAKAQVPLVIDVDAAQATIAKIDCAGKTEQSSQTTVTLAANSGLVNVYLGKLVNANAMTKPVPILTSSDFEYTDILRTSLLGIELAAIQGKAVVQPVIGASNNNITFVPDPNQTFDPAQPISFGGGVVVGNRLQVGATLQGLTKDLKLKACTILVGCIVNTDAQALSNVLSVVNTVGGVLGNTTDPLLDNILAALGVELGHATVWVSGARCGVPVLI</sequence>
<proteinExistence type="predicted"/>
<keyword evidence="1" id="KW-0472">Membrane</keyword>
<evidence type="ECO:0000256" key="1">
    <source>
        <dbReference type="SAM" id="Phobius"/>
    </source>
</evidence>
<dbReference type="RefSeq" id="WP_059153381.1">
    <property type="nucleotide sequence ID" value="NZ_KQ130459.1"/>
</dbReference>
<dbReference type="AlphaFoldDB" id="A0A0J7XJ08"/>
<protein>
    <submittedName>
        <fullName evidence="3">Membrane protein</fullName>
    </submittedName>
</protein>
<dbReference type="Pfam" id="PF09977">
    <property type="entry name" value="Tad_C"/>
    <property type="match status" value="1"/>
</dbReference>
<keyword evidence="1" id="KW-0812">Transmembrane</keyword>
<reference evidence="3 4" key="1">
    <citation type="journal article" date="2015" name="G3 (Bethesda)">
        <title>Insights into Ongoing Evolution of the Hexachlorocyclohexane Catabolic Pathway from Comparative Genomics of Ten Sphingomonadaceae Strains.</title>
        <authorList>
            <person name="Pearce S.L."/>
            <person name="Oakeshott J.G."/>
            <person name="Pandey G."/>
        </authorList>
    </citation>
    <scope>NUCLEOTIDE SEQUENCE [LARGE SCALE GENOMIC DNA]</scope>
    <source>
        <strain evidence="3 4">LL02</strain>
    </source>
</reference>
<evidence type="ECO:0000313" key="3">
    <source>
        <dbReference type="EMBL" id="KMS51123.1"/>
    </source>
</evidence>
<dbReference type="EMBL" id="JACU01000013">
    <property type="protein sequence ID" value="KMS51123.1"/>
    <property type="molecule type" value="Genomic_DNA"/>
</dbReference>
<evidence type="ECO:0000313" key="4">
    <source>
        <dbReference type="Proteomes" id="UP000052268"/>
    </source>
</evidence>
<dbReference type="PATRIC" id="fig|1114963.3.peg.4650"/>
<name>A0A0J7XJ08_9SPHN</name>
<dbReference type="Proteomes" id="UP000052268">
    <property type="component" value="Unassembled WGS sequence"/>
</dbReference>
<feature type="transmembrane region" description="Helical" evidence="1">
    <location>
        <begin position="21"/>
        <end position="50"/>
    </location>
</feature>
<evidence type="ECO:0000259" key="2">
    <source>
        <dbReference type="Pfam" id="PF09977"/>
    </source>
</evidence>
<dbReference type="InterPro" id="IPR018705">
    <property type="entry name" value="DUF2134_membrane"/>
</dbReference>